<evidence type="ECO:0000313" key="3">
    <source>
        <dbReference type="Proteomes" id="UP000655588"/>
    </source>
</evidence>
<feature type="transmembrane region" description="Helical" evidence="1">
    <location>
        <begin position="226"/>
        <end position="259"/>
    </location>
</feature>
<feature type="transmembrane region" description="Helical" evidence="1">
    <location>
        <begin position="143"/>
        <end position="174"/>
    </location>
</feature>
<keyword evidence="1" id="KW-0472">Membrane</keyword>
<dbReference type="Proteomes" id="UP000655588">
    <property type="component" value="Unassembled WGS sequence"/>
</dbReference>
<evidence type="ECO:0000256" key="1">
    <source>
        <dbReference type="SAM" id="Phobius"/>
    </source>
</evidence>
<keyword evidence="3" id="KW-1185">Reference proteome</keyword>
<reference evidence="2" key="1">
    <citation type="submission" date="2019-11" db="EMBL/GenBank/DDBJ databases">
        <title>The nuclear and mitochondrial genomes of Frieseomelitta varia - a highly eusocial stingless bee (Meliponini) with a permanently sterile worker caste.</title>
        <authorList>
            <person name="Freitas F.C.P."/>
            <person name="Lourenco A.P."/>
            <person name="Nunes F.M.F."/>
            <person name="Paschoal A.R."/>
            <person name="Abreu F.C.P."/>
            <person name="Barbin F.O."/>
            <person name="Bataglia L."/>
            <person name="Cardoso-Junior C.A.M."/>
            <person name="Cervoni M.S."/>
            <person name="Silva S.R."/>
            <person name="Dalarmi F."/>
            <person name="Del Lama M.A."/>
            <person name="Depintor T.S."/>
            <person name="Ferreira K.M."/>
            <person name="Goria P.S."/>
            <person name="Jaskot M.C."/>
            <person name="Lago D.C."/>
            <person name="Luna-Lucena D."/>
            <person name="Moda L.M."/>
            <person name="Nascimento L."/>
            <person name="Pedrino M."/>
            <person name="Rabico F.O."/>
            <person name="Sanches F.C."/>
            <person name="Santos D.E."/>
            <person name="Santos C.G."/>
            <person name="Vieira J."/>
            <person name="Lopes T.F."/>
            <person name="Barchuk A.R."/>
            <person name="Hartfelder K."/>
            <person name="Simoes Z.L.P."/>
            <person name="Bitondi M.M.G."/>
            <person name="Pinheiro D.G."/>
        </authorList>
    </citation>
    <scope>NUCLEOTIDE SEQUENCE</scope>
    <source>
        <strain evidence="2">USP_RPSP 00005682</strain>
        <tissue evidence="2">Whole individual</tissue>
    </source>
</reference>
<accession>A0A833VX37</accession>
<dbReference type="PANTHER" id="PTHR33444">
    <property type="entry name" value="SI:DKEY-19B23.12-RELATED"/>
    <property type="match status" value="1"/>
</dbReference>
<proteinExistence type="predicted"/>
<keyword evidence="1" id="KW-0812">Transmembrane</keyword>
<dbReference type="AlphaFoldDB" id="A0A833VX37"/>
<evidence type="ECO:0000313" key="2">
    <source>
        <dbReference type="EMBL" id="KAF3423569.1"/>
    </source>
</evidence>
<feature type="transmembrane region" description="Helical" evidence="1">
    <location>
        <begin position="279"/>
        <end position="312"/>
    </location>
</feature>
<comment type="caution">
    <text evidence="2">The sequence shown here is derived from an EMBL/GenBank/DDBJ whole genome shotgun (WGS) entry which is preliminary data.</text>
</comment>
<keyword evidence="1" id="KW-1133">Transmembrane helix</keyword>
<protein>
    <submittedName>
        <fullName evidence="2">Uncharacterized protein</fullName>
    </submittedName>
</protein>
<dbReference type="InterPro" id="IPR040350">
    <property type="entry name" value="TMEM272"/>
</dbReference>
<name>A0A833VX37_9HYME</name>
<organism evidence="2 3">
    <name type="scientific">Frieseomelitta varia</name>
    <dbReference type="NCBI Taxonomy" id="561572"/>
    <lineage>
        <taxon>Eukaryota</taxon>
        <taxon>Metazoa</taxon>
        <taxon>Ecdysozoa</taxon>
        <taxon>Arthropoda</taxon>
        <taxon>Hexapoda</taxon>
        <taxon>Insecta</taxon>
        <taxon>Pterygota</taxon>
        <taxon>Neoptera</taxon>
        <taxon>Endopterygota</taxon>
        <taxon>Hymenoptera</taxon>
        <taxon>Apocrita</taxon>
        <taxon>Aculeata</taxon>
        <taxon>Apoidea</taxon>
        <taxon>Anthophila</taxon>
        <taxon>Apidae</taxon>
        <taxon>Frieseomelitta</taxon>
    </lineage>
</organism>
<feature type="transmembrane region" description="Helical" evidence="1">
    <location>
        <begin position="186"/>
        <end position="205"/>
    </location>
</feature>
<gene>
    <name evidence="2" type="ORF">E2986_12591</name>
</gene>
<dbReference type="PANTHER" id="PTHR33444:SF2">
    <property type="entry name" value="MARVEL DOMAIN-CONTAINING PROTEIN"/>
    <property type="match status" value="1"/>
</dbReference>
<sequence length="342" mass="38808">MVYQAKSWEIKLNAEAKIVHDTRQRQFAQVIFNANPMHWLQATNIREEMPLSQINQSNFVSTSESVNPGTEIVSTCYTPPPSYHNINLPLGHPSTLTNDCGAPPSYEEAIDPNAPPPSYDSLFGRMREAHKVSKGVFDFLKNIIVLLLGTIGCTIILGVTIVVPICMMVIGGLYLYDCPQGEYIPVYLLVGGGFGVFKQLLHLSARVRQRQEERDEERIRQSPTQTLINCFMLGWFIIGQMFIILSFLHSFCLLIGSMWVYKEYEPNYDPALGKYCNKTLYLFAFWLITAVYIFLGVITAGFCSISVASIAFQRPPPDLIKYTKSFAYLHKLHKIDLWSKIE</sequence>
<dbReference type="EMBL" id="WNWW01000556">
    <property type="protein sequence ID" value="KAF3423569.1"/>
    <property type="molecule type" value="Genomic_DNA"/>
</dbReference>